<dbReference type="InterPro" id="IPR047676">
    <property type="entry name" value="FxLYD_dom"/>
</dbReference>
<protein>
    <submittedName>
        <fullName evidence="2">FxLYD domain-containing protein</fullName>
    </submittedName>
</protein>
<evidence type="ECO:0000313" key="2">
    <source>
        <dbReference type="EMBL" id="WXR72861.1"/>
    </source>
</evidence>
<gene>
    <name evidence="2" type="ORF">WHX56_24935</name>
</gene>
<feature type="region of interest" description="Disordered" evidence="1">
    <location>
        <begin position="43"/>
        <end position="65"/>
    </location>
</feature>
<evidence type="ECO:0000256" key="1">
    <source>
        <dbReference type="SAM" id="MobiDB-lite"/>
    </source>
</evidence>
<reference evidence="2 3" key="1">
    <citation type="submission" date="2024-03" db="EMBL/GenBank/DDBJ databases">
        <title>Reference genomes for the five species model microbial community.</title>
        <authorList>
            <person name="Padfield D."/>
        </authorList>
    </citation>
    <scope>NUCLEOTIDE SEQUENCE [LARGE SCALE GENOMIC DNA]</scope>
    <source>
        <strain evidence="2 3">AB1</strain>
    </source>
</reference>
<evidence type="ECO:0000313" key="3">
    <source>
        <dbReference type="Proteomes" id="UP001456224"/>
    </source>
</evidence>
<dbReference type="Proteomes" id="UP001456224">
    <property type="component" value="Chromosome"/>
</dbReference>
<dbReference type="EMBL" id="CP148753">
    <property type="protein sequence ID" value="WXR72861.1"/>
    <property type="molecule type" value="Genomic_DNA"/>
</dbReference>
<dbReference type="NCBIfam" id="NF038353">
    <property type="entry name" value="FxLYD_dom"/>
    <property type="match status" value="1"/>
</dbReference>
<dbReference type="RefSeq" id="WP_338879278.1">
    <property type="nucleotide sequence ID" value="NZ_CP148753.1"/>
</dbReference>
<organism evidence="2 3">
    <name type="scientific">Achromobacter veterisilvae</name>
    <dbReference type="NCBI Taxonomy" id="2069367"/>
    <lineage>
        <taxon>Bacteria</taxon>
        <taxon>Pseudomonadati</taxon>
        <taxon>Pseudomonadota</taxon>
        <taxon>Betaproteobacteria</taxon>
        <taxon>Burkholderiales</taxon>
        <taxon>Alcaligenaceae</taxon>
        <taxon>Achromobacter</taxon>
    </lineage>
</organism>
<keyword evidence="3" id="KW-1185">Reference proteome</keyword>
<feature type="compositionally biased region" description="Low complexity" evidence="1">
    <location>
        <begin position="43"/>
        <end position="56"/>
    </location>
</feature>
<proteinExistence type="predicted"/>
<accession>A0ABZ2RWQ6</accession>
<name>A0ABZ2RWQ6_9BURK</name>
<sequence length="298" mass="32588">MKADRSESRRLSRPAMAGLGLILLAAGGYALWKHTNLLPGGAPSAARPAPAAAAAPPREDAPPSRIVRVSPADVRVIDHVRLSTEELLDPQFALFDPAALKLSAPLRLLDEIERPVLYAEVVNTSDRYVALSPKAAIAVFDGSRALDLRQAWSLPAHLYPGERVPVALTGRVERYTEVKTDWLPAKRAALPGPRPKLDVSVENTEASVGTGTLNFTYRYRYKYVTVHGRVRNDSPAEVESVKAWVSLYDAQDQLSGAAFQELRLPRLKPGESAPFQVNVKQHGANFARVEIVYDADAR</sequence>